<organismHost>
    <name type="scientific">Amsacta</name>
    <dbReference type="NCBI Taxonomy" id="340055"/>
</organismHost>
<sequence>MSDNTTFMTNNIFGKELSTINDYLKSIFINKDCDRQILSNVNVDNFNENRIKIFFLYTSILNNPIVCKNLKYVSEYIIEDLTSFSCWETLSKMTENRETMGFPLIYKYILNNRNNRCVFDVLFESKIYQINFNPVYDYTFSNTYRLDQIKFQKLLISYTLYRNNIFYSGKLHYDVYNVPKATIVFKIQDLYFNFDITTLVILSPLTKLYTLNGINTKTEYIYICDVLEQFKNKTEYNFIEYFILAFNKYIDYNNIPSGFPIIIKDLEQINERPIRGTIVKIRSNNDKYYYGILVDYFDDNYKIYIVTSTTKSTFNHVETLSRRHIFKSERIIAIVKNYIIGKNDLCLI</sequence>
<name>Q9EMY0_AMEPV</name>
<dbReference type="OrthoDB" id="7894at10239"/>
<dbReference type="RefSeq" id="NP_064851.1">
    <property type="nucleotide sequence ID" value="NC_002520.1"/>
</dbReference>
<protein>
    <submittedName>
        <fullName evidence="1">AMV069</fullName>
    </submittedName>
</protein>
<dbReference type="Pfam" id="PF03339">
    <property type="entry name" value="Pox_L3_FP4"/>
    <property type="match status" value="1"/>
</dbReference>
<organism evidence="1 2">
    <name type="scientific">Amsacta moorei entomopoxvirus</name>
    <name type="common">AmEPV</name>
    <dbReference type="NCBI Taxonomy" id="28321"/>
    <lineage>
        <taxon>Viruses</taxon>
        <taxon>Varidnaviria</taxon>
        <taxon>Bamfordvirae</taxon>
        <taxon>Nucleocytoviricota</taxon>
        <taxon>Pokkesviricetes</taxon>
        <taxon>Chitovirales</taxon>
        <taxon>Poxviridae</taxon>
        <taxon>Entomopoxvirinae</taxon>
        <taxon>Betaentomopoxvirus</taxon>
    </lineage>
</organism>
<gene>
    <name evidence="1" type="primary">AMV069</name>
</gene>
<dbReference type="GeneID" id="1494659"/>
<proteinExistence type="predicted"/>
<dbReference type="EMBL" id="AF250284">
    <property type="protein sequence ID" value="AAG02775.1"/>
    <property type="molecule type" value="Genomic_DNA"/>
</dbReference>
<dbReference type="KEGG" id="vg:1494659"/>
<dbReference type="Proteomes" id="UP000000872">
    <property type="component" value="Segment"/>
</dbReference>
<accession>Q9EMY0</accession>
<dbReference type="InterPro" id="IPR005007">
    <property type="entry name" value="Poxvirus_L3/FP4"/>
</dbReference>
<reference evidence="1 2" key="1">
    <citation type="journal article" date="2000" name="Virology">
        <title>Complete genomic sequence of the Amsacta moorei entomopoxvirus: analysis and comparison with other poxviruses.</title>
        <authorList>
            <person name="Bawden A.L."/>
            <person name="Glassberg K.J."/>
            <person name="Diggans J."/>
            <person name="Shaw R."/>
            <person name="Farmerie W."/>
            <person name="Moyer R.W."/>
        </authorList>
    </citation>
    <scope>NUCLEOTIDE SEQUENCE [LARGE SCALE GENOMIC DNA]</scope>
</reference>
<keyword evidence="2" id="KW-1185">Reference proteome</keyword>
<evidence type="ECO:0000313" key="1">
    <source>
        <dbReference type="EMBL" id="AAG02775.1"/>
    </source>
</evidence>
<evidence type="ECO:0000313" key="2">
    <source>
        <dbReference type="Proteomes" id="UP000000872"/>
    </source>
</evidence>